<keyword evidence="1" id="KW-0175">Coiled coil</keyword>
<evidence type="ECO:0000256" key="1">
    <source>
        <dbReference type="SAM" id="Coils"/>
    </source>
</evidence>
<proteinExistence type="predicted"/>
<evidence type="ECO:0008006" key="4">
    <source>
        <dbReference type="Google" id="ProtNLM"/>
    </source>
</evidence>
<dbReference type="SUPFAM" id="SSF52540">
    <property type="entry name" value="P-loop containing nucleoside triphosphate hydrolases"/>
    <property type="match status" value="1"/>
</dbReference>
<dbReference type="Proteomes" id="UP001176806">
    <property type="component" value="Unassembled WGS sequence"/>
</dbReference>
<evidence type="ECO:0000313" key="2">
    <source>
        <dbReference type="EMBL" id="MDO5976922.1"/>
    </source>
</evidence>
<evidence type="ECO:0000313" key="3">
    <source>
        <dbReference type="Proteomes" id="UP001176806"/>
    </source>
</evidence>
<sequence length="443" mass="50428">MDKNAMLLNITSLTVEQLFEEIKTGKVTLDELKNTGQLDAQKRRDIQELLNDLERIDNEAWEKAKYSDELALRDYITRFPNGKHVQEAKNSIKFLEEERGRTHAQKRVILDKLKTNLNEYAPDQILDYLRNGILNHNDLLDLGISTKVLDALTSTKQSSLKLGKTPQSIPDGYTEVYFWGIPGSGKTCALGALLSTAHKAGYLEYAMGPGYDYMTQLKNIFVDDIAILPPPSPTDSTQYLPFTLKTSKENNARSVSLIELSGEIFQCFYNKNAGQELPSQSHQETFDSLMRFLRGNNRKIHFFFIDFDKKNKRDADGYLQSDYLEAASSFFNKPENKVFGKSTDAIFLVVTKADLIPGEDKERIDKAKEYLNEGFLALINTLKGICKKNRINGGELTVEPFSLGKVYFQQLCEFDNTSAQEIIKTFMKRIRPSKKSILDLFNK</sequence>
<comment type="caution">
    <text evidence="2">The sequence shown here is derived from an EMBL/GenBank/DDBJ whole genome shotgun (WGS) entry which is preliminary data.</text>
</comment>
<accession>A0ABT8WUQ2</accession>
<dbReference type="EMBL" id="JAUOEL010000009">
    <property type="protein sequence ID" value="MDO5976922.1"/>
    <property type="molecule type" value="Genomic_DNA"/>
</dbReference>
<reference evidence="2" key="1">
    <citation type="submission" date="2023-07" db="EMBL/GenBank/DDBJ databases">
        <title>Two novel species in the genus Flavivirga.</title>
        <authorList>
            <person name="Kwon K."/>
        </authorList>
    </citation>
    <scope>NUCLEOTIDE SEQUENCE</scope>
    <source>
        <strain evidence="2">KACC 14158</strain>
    </source>
</reference>
<dbReference type="InterPro" id="IPR027417">
    <property type="entry name" value="P-loop_NTPase"/>
</dbReference>
<name>A0ABT8WUQ2_9FLAO</name>
<protein>
    <recommendedName>
        <fullName evidence="4">ATPase family protein associated with various cellular activities (AAA)</fullName>
    </recommendedName>
</protein>
<dbReference type="RefSeq" id="WP_303304252.1">
    <property type="nucleotide sequence ID" value="NZ_BAABDA010000011.1"/>
</dbReference>
<organism evidence="2 3">
    <name type="scientific">Flavivirga jejuensis</name>
    <dbReference type="NCBI Taxonomy" id="870487"/>
    <lineage>
        <taxon>Bacteria</taxon>
        <taxon>Pseudomonadati</taxon>
        <taxon>Bacteroidota</taxon>
        <taxon>Flavobacteriia</taxon>
        <taxon>Flavobacteriales</taxon>
        <taxon>Flavobacteriaceae</taxon>
        <taxon>Flavivirga</taxon>
    </lineage>
</organism>
<keyword evidence="3" id="KW-1185">Reference proteome</keyword>
<gene>
    <name evidence="2" type="ORF">Q4Q40_22200</name>
</gene>
<feature type="coiled-coil region" evidence="1">
    <location>
        <begin position="15"/>
        <end position="59"/>
    </location>
</feature>